<evidence type="ECO:0000256" key="10">
    <source>
        <dbReference type="ARBA" id="ARBA00030455"/>
    </source>
</evidence>
<dbReference type="PANTHER" id="PTHR42789:SF1">
    <property type="entry name" value="D-ISOMER SPECIFIC 2-HYDROXYACID DEHYDROGENASE FAMILY PROTEIN (AFU_ORTHOLOGUE AFUA_6G10090)"/>
    <property type="match status" value="1"/>
</dbReference>
<dbReference type="InterPro" id="IPR036291">
    <property type="entry name" value="NAD(P)-bd_dom_sf"/>
</dbReference>
<keyword evidence="8" id="KW-0520">NAD</keyword>
<evidence type="ECO:0000256" key="1">
    <source>
        <dbReference type="ARBA" id="ARBA00003800"/>
    </source>
</evidence>
<name>A0A6G6WAX0_9ACTN</name>
<evidence type="ECO:0000259" key="14">
    <source>
        <dbReference type="PROSITE" id="PS51671"/>
    </source>
</evidence>
<evidence type="ECO:0000256" key="6">
    <source>
        <dbReference type="ARBA" id="ARBA00021582"/>
    </source>
</evidence>
<dbReference type="KEGG" id="nano:G5V58_06005"/>
<comment type="pathway">
    <text evidence="2">Amino-acid biosynthesis; L-serine biosynthesis; L-serine from 3-phospho-D-glycerate: step 1/3.</text>
</comment>
<dbReference type="PROSITE" id="PS00670">
    <property type="entry name" value="D_2_HYDROXYACID_DH_2"/>
    <property type="match status" value="1"/>
</dbReference>
<accession>A0A6G6WAX0</accession>
<dbReference type="EC" id="1.1.1.399" evidence="4"/>
<dbReference type="Pfam" id="PF00389">
    <property type="entry name" value="2-Hacid_dh"/>
    <property type="match status" value="1"/>
</dbReference>
<comment type="catalytic activity">
    <reaction evidence="12">
        <text>(2R)-3-phosphoglycerate + NAD(+) = 3-phosphooxypyruvate + NADH + H(+)</text>
        <dbReference type="Rhea" id="RHEA:12641"/>
        <dbReference type="ChEBI" id="CHEBI:15378"/>
        <dbReference type="ChEBI" id="CHEBI:18110"/>
        <dbReference type="ChEBI" id="CHEBI:57540"/>
        <dbReference type="ChEBI" id="CHEBI:57945"/>
        <dbReference type="ChEBI" id="CHEBI:58272"/>
        <dbReference type="EC" id="1.1.1.95"/>
    </reaction>
</comment>
<dbReference type="PANTHER" id="PTHR42789">
    <property type="entry name" value="D-ISOMER SPECIFIC 2-HYDROXYACID DEHYDROGENASE FAMILY PROTEIN (AFU_ORTHOLOGUE AFUA_6G10090)"/>
    <property type="match status" value="1"/>
</dbReference>
<evidence type="ECO:0000256" key="9">
    <source>
        <dbReference type="ARBA" id="ARBA00023299"/>
    </source>
</evidence>
<dbReference type="AlphaFoldDB" id="A0A6G6WAX0"/>
<evidence type="ECO:0000256" key="7">
    <source>
        <dbReference type="ARBA" id="ARBA00023002"/>
    </source>
</evidence>
<dbReference type="GO" id="GO:0051287">
    <property type="term" value="F:NAD binding"/>
    <property type="evidence" value="ECO:0007669"/>
    <property type="project" value="InterPro"/>
</dbReference>
<comment type="similarity">
    <text evidence="3 13">Belongs to the D-isomer specific 2-hydroxyacid dehydrogenase family.</text>
</comment>
<dbReference type="GO" id="GO:0006564">
    <property type="term" value="P:L-serine biosynthetic process"/>
    <property type="evidence" value="ECO:0007669"/>
    <property type="project" value="UniProtKB-KW"/>
</dbReference>
<dbReference type="Gene3D" id="3.40.50.720">
    <property type="entry name" value="NAD(P)-binding Rossmann-like Domain"/>
    <property type="match status" value="2"/>
</dbReference>
<dbReference type="InterPro" id="IPR029753">
    <property type="entry name" value="D-isomer_DH_CS"/>
</dbReference>
<sequence>MRLLFADRLSEQTLSELEARGHECVVEPGLSADDLAGRITGFDGLVVRSTKVRRPVFEAADRLSLVVRAGAGTNTIDTDAAAERGVFVCNVPGRNAAAVAELTLGLLLAVDRRIADNVADLRAGRWDKDRYGKAEGLLGSTMAILGLGSIGLLVAERAAAFGIRVQAQTRPGRSAQTVARAEELGVTWCDSLGELLATSDVVSLHVPAGPDTEHLVDAAFLAQMKDGAVLLNTSRGDVVDEEALLAALDAGRVRAGLDVYADEPGSGQTAWTSKVAQHPAVVGTHHIGASTAQAQRAIAQGVTEIVEAFTHGEVRHCVNLDHSRLGSFTLTIRHHDRVGVLAQVLDQVSSAGLNVEHMENRVFRGGQAAVASIDVAGESSDVLVEALRALPHVLSVAEVTLDPASPAGSA</sequence>
<keyword evidence="7 13" id="KW-0560">Oxidoreductase</keyword>
<gene>
    <name evidence="15" type="ORF">G5V58_06005</name>
</gene>
<dbReference type="InterPro" id="IPR002912">
    <property type="entry name" value="ACT_dom"/>
</dbReference>
<keyword evidence="9" id="KW-0028">Amino-acid biosynthesis</keyword>
<organism evidence="15 16">
    <name type="scientific">Nocardioides anomalus</name>
    <dbReference type="NCBI Taxonomy" id="2712223"/>
    <lineage>
        <taxon>Bacteria</taxon>
        <taxon>Bacillati</taxon>
        <taxon>Actinomycetota</taxon>
        <taxon>Actinomycetes</taxon>
        <taxon>Propionibacteriales</taxon>
        <taxon>Nocardioidaceae</taxon>
        <taxon>Nocardioides</taxon>
    </lineage>
</organism>
<dbReference type="UniPathway" id="UPA00135">
    <property type="reaction ID" value="UER00196"/>
</dbReference>
<evidence type="ECO:0000256" key="8">
    <source>
        <dbReference type="ARBA" id="ARBA00023027"/>
    </source>
</evidence>
<dbReference type="SUPFAM" id="SSF52283">
    <property type="entry name" value="Formate/glycerate dehydrogenase catalytic domain-like"/>
    <property type="match status" value="1"/>
</dbReference>
<dbReference type="RefSeq" id="WP_165229796.1">
    <property type="nucleotide sequence ID" value="NZ_CP049257.1"/>
</dbReference>
<evidence type="ECO:0000256" key="13">
    <source>
        <dbReference type="RuleBase" id="RU003719"/>
    </source>
</evidence>
<comment type="catalytic activity">
    <reaction evidence="11">
        <text>(R)-2-hydroxyglutarate + NAD(+) = 2-oxoglutarate + NADH + H(+)</text>
        <dbReference type="Rhea" id="RHEA:49612"/>
        <dbReference type="ChEBI" id="CHEBI:15378"/>
        <dbReference type="ChEBI" id="CHEBI:15801"/>
        <dbReference type="ChEBI" id="CHEBI:16810"/>
        <dbReference type="ChEBI" id="CHEBI:57540"/>
        <dbReference type="ChEBI" id="CHEBI:57945"/>
        <dbReference type="EC" id="1.1.1.399"/>
    </reaction>
</comment>
<dbReference type="PROSITE" id="PS51671">
    <property type="entry name" value="ACT"/>
    <property type="match status" value="1"/>
</dbReference>
<dbReference type="InterPro" id="IPR006140">
    <property type="entry name" value="D-isomer_DH_NAD-bd"/>
</dbReference>
<evidence type="ECO:0000256" key="4">
    <source>
        <dbReference type="ARBA" id="ARBA00013001"/>
    </source>
</evidence>
<proteinExistence type="inferred from homology"/>
<evidence type="ECO:0000256" key="12">
    <source>
        <dbReference type="ARBA" id="ARBA00048731"/>
    </source>
</evidence>
<evidence type="ECO:0000256" key="2">
    <source>
        <dbReference type="ARBA" id="ARBA00005216"/>
    </source>
</evidence>
<reference evidence="15 16" key="1">
    <citation type="submission" date="2020-02" db="EMBL/GenBank/DDBJ databases">
        <title>Full genome sequence of Nocardioides sp. R-3366.</title>
        <authorList>
            <person name="Im W.-T."/>
        </authorList>
    </citation>
    <scope>NUCLEOTIDE SEQUENCE [LARGE SCALE GENOMIC DNA]</scope>
    <source>
        <strain evidence="15 16">R-3366</strain>
    </source>
</reference>
<dbReference type="InterPro" id="IPR006139">
    <property type="entry name" value="D-isomer_2_OHA_DH_cat_dom"/>
</dbReference>
<dbReference type="InterPro" id="IPR050857">
    <property type="entry name" value="D-2-hydroxyacid_DH"/>
</dbReference>
<dbReference type="CDD" id="cd04879">
    <property type="entry name" value="ACT_3PGDH-like"/>
    <property type="match status" value="1"/>
</dbReference>
<dbReference type="EMBL" id="CP049257">
    <property type="protein sequence ID" value="QIG42382.1"/>
    <property type="molecule type" value="Genomic_DNA"/>
</dbReference>
<keyword evidence="16" id="KW-1185">Reference proteome</keyword>
<evidence type="ECO:0000256" key="3">
    <source>
        <dbReference type="ARBA" id="ARBA00005854"/>
    </source>
</evidence>
<dbReference type="SUPFAM" id="SSF55021">
    <property type="entry name" value="ACT-like"/>
    <property type="match status" value="1"/>
</dbReference>
<dbReference type="Gene3D" id="3.30.70.260">
    <property type="match status" value="1"/>
</dbReference>
<protein>
    <recommendedName>
        <fullName evidence="6">D-3-phosphoglycerate dehydrogenase</fullName>
        <ecNumber evidence="4">1.1.1.399</ecNumber>
        <ecNumber evidence="5">1.1.1.95</ecNumber>
    </recommendedName>
    <alternativeName>
        <fullName evidence="10">2-oxoglutarate reductase</fullName>
    </alternativeName>
</protein>
<evidence type="ECO:0000256" key="5">
    <source>
        <dbReference type="ARBA" id="ARBA00013143"/>
    </source>
</evidence>
<dbReference type="Proteomes" id="UP000502996">
    <property type="component" value="Chromosome"/>
</dbReference>
<evidence type="ECO:0000256" key="11">
    <source>
        <dbReference type="ARBA" id="ARBA00048126"/>
    </source>
</evidence>
<dbReference type="PROSITE" id="PS00671">
    <property type="entry name" value="D_2_HYDROXYACID_DH_3"/>
    <property type="match status" value="1"/>
</dbReference>
<comment type="function">
    <text evidence="1">Catalyzes the reversible oxidation of 3-phospho-D-glycerate to 3-phosphonooxypyruvate, the first step of the phosphorylated L-serine biosynthesis pathway. Also catalyzes the reversible oxidation of 2-hydroxyglutarate to 2-oxoglutarate.</text>
</comment>
<keyword evidence="9" id="KW-0718">Serine biosynthesis</keyword>
<feature type="domain" description="ACT" evidence="14">
    <location>
        <begin position="329"/>
        <end position="404"/>
    </location>
</feature>
<evidence type="ECO:0000313" key="16">
    <source>
        <dbReference type="Proteomes" id="UP000502996"/>
    </source>
</evidence>
<dbReference type="InterPro" id="IPR045865">
    <property type="entry name" value="ACT-like_dom_sf"/>
</dbReference>
<evidence type="ECO:0000313" key="15">
    <source>
        <dbReference type="EMBL" id="QIG42382.1"/>
    </source>
</evidence>
<dbReference type="SUPFAM" id="SSF51735">
    <property type="entry name" value="NAD(P)-binding Rossmann-fold domains"/>
    <property type="match status" value="1"/>
</dbReference>
<dbReference type="EC" id="1.1.1.95" evidence="5"/>
<dbReference type="Pfam" id="PF02826">
    <property type="entry name" value="2-Hacid_dh_C"/>
    <property type="match status" value="1"/>
</dbReference>
<dbReference type="GO" id="GO:0004617">
    <property type="term" value="F:phosphoglycerate dehydrogenase activity"/>
    <property type="evidence" value="ECO:0007669"/>
    <property type="project" value="UniProtKB-EC"/>
</dbReference>